<organism evidence="5">
    <name type="scientific">Peptoniphilus gorbachii</name>
    <dbReference type="NCBI Taxonomy" id="411567"/>
    <lineage>
        <taxon>Bacteria</taxon>
        <taxon>Bacillati</taxon>
        <taxon>Bacillota</taxon>
        <taxon>Tissierellia</taxon>
        <taxon>Tissierellales</taxon>
        <taxon>Peptoniphilaceae</taxon>
        <taxon>Peptoniphilus</taxon>
    </lineage>
</organism>
<dbReference type="EMBL" id="CACRUP010000008">
    <property type="protein sequence ID" value="VYT83148.1"/>
    <property type="molecule type" value="Genomic_DNA"/>
</dbReference>
<dbReference type="NCBIfam" id="NF002384">
    <property type="entry name" value="PRK01395.1"/>
    <property type="match status" value="1"/>
</dbReference>
<accession>A0A6N2ZYX6</accession>
<keyword evidence="3 4" id="KW-0406">Ion transport</keyword>
<dbReference type="InterPro" id="IPR022944">
    <property type="entry name" value="ATPase_V1-cplx_fsu_bac/arc"/>
</dbReference>
<comment type="similarity">
    <text evidence="1 4">Belongs to the V-ATPase F subunit family.</text>
</comment>
<protein>
    <recommendedName>
        <fullName evidence="4">V-type ATP synthase subunit F</fullName>
    </recommendedName>
    <alternativeName>
        <fullName evidence="4">V-ATPase subunit F</fullName>
    </alternativeName>
</protein>
<dbReference type="AlphaFoldDB" id="A0A6N2ZYX6"/>
<keyword evidence="4" id="KW-0375">Hydrogen ion transport</keyword>
<dbReference type="GO" id="GO:0046933">
    <property type="term" value="F:proton-transporting ATP synthase activity, rotational mechanism"/>
    <property type="evidence" value="ECO:0007669"/>
    <property type="project" value="UniProtKB-UniRule"/>
</dbReference>
<sequence>MILMYKIAVIGDKDSVLSFKAIGIDVFVSYEEKDARAKVDALAKKDYGVIYITEELAAKIPNTIERYNDKLLPAIIVIPSNKGTLGIGMKNLNKNVEKAVGANILGD</sequence>
<evidence type="ECO:0000256" key="3">
    <source>
        <dbReference type="ARBA" id="ARBA00023065"/>
    </source>
</evidence>
<dbReference type="HAMAP" id="MF_00312">
    <property type="entry name" value="ATP_synth_F_arch"/>
    <property type="match status" value="1"/>
</dbReference>
<dbReference type="GO" id="GO:0042777">
    <property type="term" value="P:proton motive force-driven plasma membrane ATP synthesis"/>
    <property type="evidence" value="ECO:0007669"/>
    <property type="project" value="UniProtKB-UniRule"/>
</dbReference>
<keyword evidence="4" id="KW-0066">ATP synthesis</keyword>
<comment type="function">
    <text evidence="4">Produces ATP from ADP in the presence of a proton gradient across the membrane.</text>
</comment>
<proteinExistence type="inferred from homology"/>
<dbReference type="InterPro" id="IPR008218">
    <property type="entry name" value="ATPase_V1-cplx_f_g_su"/>
</dbReference>
<reference evidence="5" key="1">
    <citation type="submission" date="2019-11" db="EMBL/GenBank/DDBJ databases">
        <authorList>
            <person name="Feng L."/>
        </authorList>
    </citation>
    <scope>NUCLEOTIDE SEQUENCE</scope>
    <source>
        <strain evidence="5">PgorbachiiLFYP46</strain>
    </source>
</reference>
<dbReference type="SUPFAM" id="SSF159468">
    <property type="entry name" value="AtpF-like"/>
    <property type="match status" value="1"/>
</dbReference>
<dbReference type="GO" id="GO:0005524">
    <property type="term" value="F:ATP binding"/>
    <property type="evidence" value="ECO:0007669"/>
    <property type="project" value="UniProtKB-UniRule"/>
</dbReference>
<dbReference type="Pfam" id="PF01990">
    <property type="entry name" value="ATP-synt_F"/>
    <property type="match status" value="1"/>
</dbReference>
<evidence type="ECO:0000256" key="4">
    <source>
        <dbReference type="HAMAP-Rule" id="MF_00312"/>
    </source>
</evidence>
<dbReference type="GO" id="GO:0046961">
    <property type="term" value="F:proton-transporting ATPase activity, rotational mechanism"/>
    <property type="evidence" value="ECO:0007669"/>
    <property type="project" value="InterPro"/>
</dbReference>
<evidence type="ECO:0000313" key="5">
    <source>
        <dbReference type="EMBL" id="VYT83148.1"/>
    </source>
</evidence>
<dbReference type="InterPro" id="IPR036906">
    <property type="entry name" value="ATPase_V1_fsu_sf"/>
</dbReference>
<gene>
    <name evidence="5" type="primary">ntpG</name>
    <name evidence="4" type="synonym">atpF</name>
    <name evidence="5" type="ORF">PGLFYP46_01173</name>
</gene>
<evidence type="ECO:0000256" key="1">
    <source>
        <dbReference type="ARBA" id="ARBA00010148"/>
    </source>
</evidence>
<keyword evidence="2 4" id="KW-0813">Transport</keyword>
<name>A0A6N2ZYX6_9FIRM</name>
<dbReference type="Gene3D" id="3.40.50.10580">
    <property type="entry name" value="ATPase, V1 complex, subunit F"/>
    <property type="match status" value="1"/>
</dbReference>
<evidence type="ECO:0000256" key="2">
    <source>
        <dbReference type="ARBA" id="ARBA00022448"/>
    </source>
</evidence>